<dbReference type="Gene3D" id="3.40.50.1000">
    <property type="entry name" value="HAD superfamily/HAD-like"/>
    <property type="match status" value="1"/>
</dbReference>
<dbReference type="PANTHER" id="PTHR47438:SF1">
    <property type="entry name" value="PHOSPHATE METABOLISM PROTEIN 8-RELATED"/>
    <property type="match status" value="1"/>
</dbReference>
<dbReference type="Pfam" id="PF00702">
    <property type="entry name" value="Hydrolase"/>
    <property type="match status" value="1"/>
</dbReference>
<dbReference type="AlphaFoldDB" id="A0A8J2T6E3"/>
<dbReference type="GO" id="GO:0006206">
    <property type="term" value="P:pyrimidine nucleobase metabolic process"/>
    <property type="evidence" value="ECO:0007669"/>
    <property type="project" value="TreeGrafter"/>
</dbReference>
<dbReference type="SFLD" id="SFLDS00003">
    <property type="entry name" value="Haloacid_Dehalogenase"/>
    <property type="match status" value="1"/>
</dbReference>
<dbReference type="OrthoDB" id="1065058at2759"/>
<protein>
    <submittedName>
        <fullName evidence="1">ZYBA0S05-01266g1_1</fullName>
    </submittedName>
</protein>
<dbReference type="InterPro" id="IPR023214">
    <property type="entry name" value="HAD_sf"/>
</dbReference>
<name>A0A8J2T6E3_ZYGB2</name>
<evidence type="ECO:0000313" key="2">
    <source>
        <dbReference type="Proteomes" id="UP000019375"/>
    </source>
</evidence>
<evidence type="ECO:0000313" key="1">
    <source>
        <dbReference type="EMBL" id="CDF89768.1"/>
    </source>
</evidence>
<keyword evidence="2" id="KW-1185">Reference proteome</keyword>
<dbReference type="NCBIfam" id="TIGR01993">
    <property type="entry name" value="Pyr-5-nucltdase"/>
    <property type="match status" value="1"/>
</dbReference>
<dbReference type="InterPro" id="IPR052791">
    <property type="entry name" value="SSM1_domain"/>
</dbReference>
<dbReference type="InterPro" id="IPR036412">
    <property type="entry name" value="HAD-like_sf"/>
</dbReference>
<dbReference type="SUPFAM" id="SSF56784">
    <property type="entry name" value="HAD-like"/>
    <property type="match status" value="1"/>
</dbReference>
<dbReference type="Proteomes" id="UP000019375">
    <property type="component" value="Unassembled WGS sequence"/>
</dbReference>
<dbReference type="EMBL" id="HG316458">
    <property type="protein sequence ID" value="CDF89768.1"/>
    <property type="molecule type" value="Genomic_DNA"/>
</dbReference>
<proteinExistence type="predicted"/>
<dbReference type="SFLD" id="SFLDG01132">
    <property type="entry name" value="C1.5.3:_5'-Nucleotidase_Like"/>
    <property type="match status" value="1"/>
</dbReference>
<dbReference type="GO" id="GO:0009166">
    <property type="term" value="P:nucleotide catabolic process"/>
    <property type="evidence" value="ECO:0007669"/>
    <property type="project" value="TreeGrafter"/>
</dbReference>
<dbReference type="Gene3D" id="1.10.150.450">
    <property type="match status" value="1"/>
</dbReference>
<dbReference type="InterPro" id="IPR006439">
    <property type="entry name" value="HAD-SF_hydro_IA"/>
</dbReference>
<organism evidence="1 2">
    <name type="scientific">Zygosaccharomyces bailii (strain CLIB 213 / ATCC 58445 / CBS 680 / BCRC 21525 / NBRC 1098 / NCYC 1416 / NRRL Y-2227)</name>
    <dbReference type="NCBI Taxonomy" id="1333698"/>
    <lineage>
        <taxon>Eukaryota</taxon>
        <taxon>Fungi</taxon>
        <taxon>Dikarya</taxon>
        <taxon>Ascomycota</taxon>
        <taxon>Saccharomycotina</taxon>
        <taxon>Saccharomycetes</taxon>
        <taxon>Saccharomycetales</taxon>
        <taxon>Saccharomycetaceae</taxon>
        <taxon>Zygosaccharomyces</taxon>
    </lineage>
</organism>
<sequence length="278" mass="32076">MTVPKDTQKEYRLHVLKQLQENAKRLESLDYPGCKATFKVDQECPEPDPHLKVFYFDIDNCLYRRSTMIHELMQQSIRNYMMNELGVDEEEAERINQGYYRKYGLAIRGLVMFNGIDGMEYNRMVDDSLPLQHILKPDPVLRKVLQDLRAKGRVDKLWLFTNAYKNHAMRCVRILGIADLFDGITYCDYSRTDTIICKPDPRAFEKAKKQSGLGDYSNAYFIDDSGNNVEQGLNLGMRKCVQVAEDHHVDEILGNVPMGAIVVNSITELPRAVPELFK</sequence>
<reference evidence="2" key="1">
    <citation type="journal article" date="2013" name="Genome Announc.">
        <title>Genome sequence of the food spoilage yeast Zygosaccharomyces bailii CLIB 213(T).</title>
        <authorList>
            <person name="Galeote V."/>
            <person name="Bigey F."/>
            <person name="Devillers H."/>
            <person name="Neuveglise C."/>
            <person name="Dequin S."/>
        </authorList>
    </citation>
    <scope>NUCLEOTIDE SEQUENCE [LARGE SCALE GENOMIC DNA]</scope>
    <source>
        <strain evidence="2">CLIB 213 / ATCC 58445 / CBS 680 / CCRC 21525 / NBRC 1098 / NCYC 1416 / NRRL Y-2227</strain>
    </source>
</reference>
<dbReference type="SFLD" id="SFLDG01129">
    <property type="entry name" value="C1.5:_HAD__Beta-PGM__Phosphata"/>
    <property type="match status" value="1"/>
</dbReference>
<dbReference type="PANTHER" id="PTHR47438">
    <property type="entry name" value="PHOSPHATE METABOLISM PROTEIN 8-RELATED"/>
    <property type="match status" value="1"/>
</dbReference>
<gene>
    <name evidence="1" type="ORF">BN860_01266g</name>
</gene>
<dbReference type="GO" id="GO:0008252">
    <property type="term" value="F:nucleotidase activity"/>
    <property type="evidence" value="ECO:0007669"/>
    <property type="project" value="TreeGrafter"/>
</dbReference>
<dbReference type="NCBIfam" id="TIGR01509">
    <property type="entry name" value="HAD-SF-IA-v3"/>
    <property type="match status" value="1"/>
</dbReference>
<dbReference type="InterPro" id="IPR010237">
    <property type="entry name" value="Pyr-5-nucltdase"/>
</dbReference>
<accession>A0A8J2T6E3</accession>